<dbReference type="InterPro" id="IPR036388">
    <property type="entry name" value="WH-like_DNA-bd_sf"/>
</dbReference>
<accession>A0A1E4SK34</accession>
<evidence type="ECO:0000256" key="4">
    <source>
        <dbReference type="ARBA" id="ARBA00022771"/>
    </source>
</evidence>
<keyword evidence="7" id="KW-0963">Cytoplasm</keyword>
<dbReference type="InterPro" id="IPR001876">
    <property type="entry name" value="Znf_RanBP2"/>
</dbReference>
<evidence type="ECO:0000256" key="3">
    <source>
        <dbReference type="ARBA" id="ARBA00022723"/>
    </source>
</evidence>
<comment type="function">
    <text evidence="7">Component of the ESCRT-II complex (endosomal sorting complex required for transport II), which is required for multivesicular body (MVB) formation and sorting of endosomal cargo proteins into MVBs.</text>
</comment>
<dbReference type="SUPFAM" id="SSF50729">
    <property type="entry name" value="PH domain-like"/>
    <property type="match status" value="2"/>
</dbReference>
<dbReference type="InterPro" id="IPR040608">
    <property type="entry name" value="Snf8/Vps36"/>
</dbReference>
<dbReference type="InterPro" id="IPR037855">
    <property type="entry name" value="Vps36"/>
</dbReference>
<evidence type="ECO:0000256" key="6">
    <source>
        <dbReference type="ARBA" id="ARBA00022927"/>
    </source>
</evidence>
<dbReference type="OrthoDB" id="271448at2759"/>
<dbReference type="InterPro" id="IPR036443">
    <property type="entry name" value="Znf_RanBP2_sf"/>
</dbReference>
<dbReference type="InterPro" id="IPR031558">
    <property type="entry name" value="Vps36-NZF-N"/>
</dbReference>
<keyword evidence="3" id="KW-0479">Metal-binding</keyword>
<gene>
    <name evidence="10" type="ORF">CANTADRAFT_49842</name>
</gene>
<dbReference type="STRING" id="984487.A0A1E4SK34"/>
<dbReference type="GO" id="GO:0043130">
    <property type="term" value="F:ubiquitin binding"/>
    <property type="evidence" value="ECO:0007669"/>
    <property type="project" value="UniProtKB-UniRule"/>
</dbReference>
<dbReference type="Proteomes" id="UP000094285">
    <property type="component" value="Unassembled WGS sequence"/>
</dbReference>
<keyword evidence="7" id="KW-0967">Endosome</keyword>
<dbReference type="InterPro" id="IPR021648">
    <property type="entry name" value="GLUE_dom"/>
</dbReference>
<dbReference type="Pfam" id="PF16988">
    <property type="entry name" value="Vps36-NZF-N"/>
    <property type="match status" value="1"/>
</dbReference>
<comment type="subcellular location">
    <subcellularLocation>
        <location evidence="7">Cytoplasm</location>
    </subcellularLocation>
    <subcellularLocation>
        <location evidence="7">Endosome</location>
    </subcellularLocation>
</comment>
<keyword evidence="6 7" id="KW-0653">Protein transport</keyword>
<dbReference type="Gene3D" id="2.30.29.30">
    <property type="entry name" value="Pleckstrin-homology domain (PH domain)/Phosphotyrosine-binding domain (PTB)"/>
    <property type="match status" value="1"/>
</dbReference>
<dbReference type="GO" id="GO:0031902">
    <property type="term" value="C:late endosome membrane"/>
    <property type="evidence" value="ECO:0007669"/>
    <property type="project" value="UniProtKB-UniRule"/>
</dbReference>
<dbReference type="Gene3D" id="1.10.10.10">
    <property type="entry name" value="Winged helix-like DNA-binding domain superfamily/Winged helix DNA-binding domain"/>
    <property type="match status" value="2"/>
</dbReference>
<dbReference type="GO" id="GO:0043328">
    <property type="term" value="P:protein transport to vacuole involved in ubiquitin-dependent protein catabolic process via the multivesicular body sorting pathway"/>
    <property type="evidence" value="ECO:0007669"/>
    <property type="project" value="UniProtKB-UniRule"/>
</dbReference>
<evidence type="ECO:0000313" key="11">
    <source>
        <dbReference type="Proteomes" id="UP000094285"/>
    </source>
</evidence>
<sequence>MTSHLNIWKPILINRSNRPILVENEHNLYIRDNIGLYQGKLKILHRQNGRVYLTNKRIIYFDNTNGANSLALDLKDVTRSEIIDGFLRSSPKIRIMIKVSGEESAQISNKRLVWTCKICSFNNQIALNFDLENNSLPKCTSCGITANMGQLRKVLEEFGSADEESGTSSIEQTPEPDRRDDQCPTCTFINHPSMTNCELCGTELKSTIPKTLKNKISSQVSSGYNSPTNGINIKLENDLEQYTNGKPYVKLSFRKGGESKFQELLIQALDEIKWEALKQKGAINQNGTKLETPAKQPQKQLGGGIFGLEKIGEQQRKTNEIILRDSVDDLEQLMFRFQDLMKLSTSFTKFINGKKSSEVIIPPLAISKTSSLYHQELSRHISEYLVSFELTKRSSVVTSQDLYAKYNRYLVLTQGFGTELISPLDLNRALELFDELNLPVISKKYEKSGLVVLSSRSSHVNTYEEFILKFIQEKEDQFRFEKVKVEVMGISNGFVNSEYAYFKGVTISEISDKFGWSYNITQEEIETCVENGTIVLDHNISGTFYFNNRFTNADEEDHTEELRARVHKQILDEQNVISSSLKTEYQTSQNLINLGPSYEFGVVETSHQESTTEPPVRRSSVLHALEGLEFN</sequence>
<dbReference type="InterPro" id="IPR011993">
    <property type="entry name" value="PH-like_dom_sf"/>
</dbReference>
<keyword evidence="2 7" id="KW-0813">Transport</keyword>
<reference evidence="11" key="1">
    <citation type="submission" date="2016-05" db="EMBL/GenBank/DDBJ databases">
        <title>Comparative genomics of biotechnologically important yeasts.</title>
        <authorList>
            <consortium name="DOE Joint Genome Institute"/>
            <person name="Riley R."/>
            <person name="Haridas S."/>
            <person name="Wolfe K.H."/>
            <person name="Lopes M.R."/>
            <person name="Hittinger C.T."/>
            <person name="Goker M."/>
            <person name="Salamov A."/>
            <person name="Wisecaver J."/>
            <person name="Long T.M."/>
            <person name="Aerts A.L."/>
            <person name="Barry K."/>
            <person name="Choi C."/>
            <person name="Clum A."/>
            <person name="Coughlan A.Y."/>
            <person name="Deshpande S."/>
            <person name="Douglass A.P."/>
            <person name="Hanson S.J."/>
            <person name="Klenk H.-P."/>
            <person name="Labutti K."/>
            <person name="Lapidus A."/>
            <person name="Lindquist E."/>
            <person name="Lipzen A."/>
            <person name="Meier-Kolthoff J.P."/>
            <person name="Ohm R.A."/>
            <person name="Otillar R.P."/>
            <person name="Pangilinan J."/>
            <person name="Peng Y."/>
            <person name="Rokas A."/>
            <person name="Rosa C.A."/>
            <person name="Scheuner C."/>
            <person name="Sibirny A.A."/>
            <person name="Slot J.C."/>
            <person name="Stielow J.B."/>
            <person name="Sun H."/>
            <person name="Kurtzman C.P."/>
            <person name="Blackwell M."/>
            <person name="Grigoriev I.V."/>
            <person name="Jeffries T.W."/>
        </authorList>
    </citation>
    <scope>NUCLEOTIDE SEQUENCE [LARGE SCALE GENOMIC DNA]</scope>
    <source>
        <strain evidence="11">NRRL Y-17324</strain>
    </source>
</reference>
<dbReference type="PROSITE" id="PS51495">
    <property type="entry name" value="GLUE"/>
    <property type="match status" value="1"/>
</dbReference>
<evidence type="ECO:0000313" key="10">
    <source>
        <dbReference type="EMBL" id="ODV79792.1"/>
    </source>
</evidence>
<dbReference type="SMART" id="SM00547">
    <property type="entry name" value="ZnF_RBZ"/>
    <property type="match status" value="1"/>
</dbReference>
<keyword evidence="11" id="KW-1185">Reference proteome</keyword>
<dbReference type="GeneID" id="30983895"/>
<evidence type="ECO:0000256" key="7">
    <source>
        <dbReference type="RuleBase" id="RU367095"/>
    </source>
</evidence>
<dbReference type="PANTHER" id="PTHR13128:SF12">
    <property type="entry name" value="VACUOLAR PROTEIN-SORTING-ASSOCIATED PROTEIN 36"/>
    <property type="match status" value="1"/>
</dbReference>
<protein>
    <recommendedName>
        <fullName evidence="7">Vacuolar protein-sorting-associated protein 36</fullName>
    </recommendedName>
    <alternativeName>
        <fullName evidence="7">ESCRT-II complex subunit VPS36</fullName>
    </alternativeName>
</protein>
<comment type="similarity">
    <text evidence="1 7">Belongs to the VPS36 family.</text>
</comment>
<dbReference type="EMBL" id="KV453911">
    <property type="protein sequence ID" value="ODV79792.1"/>
    <property type="molecule type" value="Genomic_DNA"/>
</dbReference>
<keyword evidence="5" id="KW-0862">Zinc</keyword>
<dbReference type="GO" id="GO:0008270">
    <property type="term" value="F:zinc ion binding"/>
    <property type="evidence" value="ECO:0007669"/>
    <property type="project" value="UniProtKB-KW"/>
</dbReference>
<evidence type="ECO:0000256" key="1">
    <source>
        <dbReference type="ARBA" id="ARBA00009697"/>
    </source>
</evidence>
<feature type="domain" description="GLUE N-terminal" evidence="9">
    <location>
        <begin position="11"/>
        <end position="281"/>
    </location>
</feature>
<dbReference type="Pfam" id="PF04157">
    <property type="entry name" value="EAP30"/>
    <property type="match status" value="1"/>
</dbReference>
<dbReference type="Pfam" id="PF11605">
    <property type="entry name" value="Vps36_ESCRT-II"/>
    <property type="match status" value="1"/>
</dbReference>
<dbReference type="RefSeq" id="XP_020064914.1">
    <property type="nucleotide sequence ID" value="XM_020209759.1"/>
</dbReference>
<evidence type="ECO:0000256" key="5">
    <source>
        <dbReference type="ARBA" id="ARBA00022833"/>
    </source>
</evidence>
<name>A0A1E4SK34_9ASCO</name>
<comment type="subunit">
    <text evidence="7">Component of the endosomal sorting complex required for transport II (ESCRT-II).</text>
</comment>
<dbReference type="Gene3D" id="2.30.30.380">
    <property type="entry name" value="Zn-finger domain of Sec23/24"/>
    <property type="match status" value="2"/>
</dbReference>
<feature type="region of interest" description="Disordered" evidence="8">
    <location>
        <begin position="159"/>
        <end position="181"/>
    </location>
</feature>
<dbReference type="SUPFAM" id="SSF46785">
    <property type="entry name" value="Winged helix' DNA-binding domain"/>
    <property type="match status" value="1"/>
</dbReference>
<evidence type="ECO:0000256" key="2">
    <source>
        <dbReference type="ARBA" id="ARBA00022448"/>
    </source>
</evidence>
<dbReference type="AlphaFoldDB" id="A0A1E4SK34"/>
<dbReference type="GO" id="GO:0000814">
    <property type="term" value="C:ESCRT II complex"/>
    <property type="evidence" value="ECO:0007669"/>
    <property type="project" value="UniProtKB-UniRule"/>
</dbReference>
<dbReference type="PANTHER" id="PTHR13128">
    <property type="entry name" value="VACUOLAR PROTEIN-SORTING-ASSOCIATED PROTEIN 36"/>
    <property type="match status" value="1"/>
</dbReference>
<dbReference type="SUPFAM" id="SSF90209">
    <property type="entry name" value="Ran binding protein zinc finger-like"/>
    <property type="match status" value="1"/>
</dbReference>
<dbReference type="GO" id="GO:0032266">
    <property type="term" value="F:phosphatidylinositol-3-phosphate binding"/>
    <property type="evidence" value="ECO:0007669"/>
    <property type="project" value="UniProtKB-UniRule"/>
</dbReference>
<proteinExistence type="inferred from homology"/>
<organism evidence="10 11">
    <name type="scientific">Suhomyces tanzawaensis NRRL Y-17324</name>
    <dbReference type="NCBI Taxonomy" id="984487"/>
    <lineage>
        <taxon>Eukaryota</taxon>
        <taxon>Fungi</taxon>
        <taxon>Dikarya</taxon>
        <taxon>Ascomycota</taxon>
        <taxon>Saccharomycotina</taxon>
        <taxon>Pichiomycetes</taxon>
        <taxon>Debaryomycetaceae</taxon>
        <taxon>Suhomyces</taxon>
    </lineage>
</organism>
<evidence type="ECO:0000256" key="8">
    <source>
        <dbReference type="SAM" id="MobiDB-lite"/>
    </source>
</evidence>
<keyword evidence="4" id="KW-0863">Zinc-finger</keyword>
<evidence type="ECO:0000259" key="9">
    <source>
        <dbReference type="PROSITE" id="PS51495"/>
    </source>
</evidence>
<dbReference type="InterPro" id="IPR036390">
    <property type="entry name" value="WH_DNA-bd_sf"/>
</dbReference>